<comment type="subcellular location">
    <subcellularLocation>
        <location evidence="1">Nucleus</location>
    </subcellularLocation>
</comment>
<dbReference type="GO" id="GO:0070979">
    <property type="term" value="P:protein K11-linked ubiquitination"/>
    <property type="evidence" value="ECO:0007669"/>
    <property type="project" value="TreeGrafter"/>
</dbReference>
<dbReference type="Gene3D" id="1.25.10.10">
    <property type="entry name" value="Leucine-rich Repeat Variant"/>
    <property type="match status" value="2"/>
</dbReference>
<reference evidence="15 16" key="1">
    <citation type="journal article" date="2016" name="G3 (Bethesda)">
        <title>First Draft Assembly and Annotation of the Genome of a California Endemic Oak Quercus lobata Nee (Fagaceae).</title>
        <authorList>
            <person name="Sork V.L."/>
            <person name="Fitz-Gibbon S.T."/>
            <person name="Puiu D."/>
            <person name="Crepeau M."/>
            <person name="Gugger P.F."/>
            <person name="Sherman R."/>
            <person name="Stevens K."/>
            <person name="Langley C.H."/>
            <person name="Pellegrini M."/>
            <person name="Salzberg S.L."/>
        </authorList>
    </citation>
    <scope>NUCLEOTIDE SEQUENCE [LARGE SCALE GENOMIC DNA]</scope>
    <source>
        <strain evidence="15 16">cv. SW786</strain>
    </source>
</reference>
<keyword evidence="10" id="KW-0131">Cell cycle</keyword>
<keyword evidence="16" id="KW-1185">Reference proteome</keyword>
<evidence type="ECO:0000313" key="15">
    <source>
        <dbReference type="EnsemblPlants" id="QL08p063313:mrna"/>
    </source>
</evidence>
<dbReference type="FunFam" id="1.25.10.10:FF:000338">
    <property type="entry name" value="Anaphase-promoting complex subunit 1"/>
    <property type="match status" value="1"/>
</dbReference>
<feature type="domain" description="Anaphase-promoting complex subunit 1 N-terminal" evidence="11">
    <location>
        <begin position="303"/>
        <end position="518"/>
    </location>
</feature>
<dbReference type="GO" id="GO:0031145">
    <property type="term" value="P:anaphase-promoting complex-dependent catabolic process"/>
    <property type="evidence" value="ECO:0007669"/>
    <property type="project" value="TreeGrafter"/>
</dbReference>
<keyword evidence="7" id="KW-0498">Mitosis</keyword>
<dbReference type="InterPro" id="IPR024990">
    <property type="entry name" value="Apc1"/>
</dbReference>
<dbReference type="PANTHER" id="PTHR12827:SF3">
    <property type="entry name" value="ANAPHASE-PROMOTING COMPLEX SUBUNIT 1"/>
    <property type="match status" value="1"/>
</dbReference>
<feature type="domain" description="Anaphase-promoting complex subunit 1 middle" evidence="13">
    <location>
        <begin position="537"/>
        <end position="794"/>
    </location>
</feature>
<dbReference type="Pfam" id="PF20518">
    <property type="entry name" value="Apc1_MidN"/>
    <property type="match status" value="1"/>
</dbReference>
<dbReference type="InterPro" id="IPR048971">
    <property type="entry name" value="Apc1_3rd"/>
</dbReference>
<dbReference type="GO" id="GO:0007091">
    <property type="term" value="P:metaphase/anaphase transition of mitotic cell cycle"/>
    <property type="evidence" value="ECO:0007669"/>
    <property type="project" value="TreeGrafter"/>
</dbReference>
<dbReference type="Pfam" id="PF01851">
    <property type="entry name" value="PC_rep"/>
    <property type="match status" value="1"/>
</dbReference>
<dbReference type="InterPro" id="IPR011989">
    <property type="entry name" value="ARM-like"/>
</dbReference>
<dbReference type="InterPro" id="IPR049255">
    <property type="entry name" value="Apc1_N"/>
</dbReference>
<dbReference type="OMA" id="MQPPDSR"/>
<name>A0A7N2MFL5_QUELO</name>
<keyword evidence="8" id="KW-0833">Ubl conjugation pathway</keyword>
<dbReference type="GO" id="GO:0060090">
    <property type="term" value="F:molecular adaptor activity"/>
    <property type="evidence" value="ECO:0007669"/>
    <property type="project" value="TreeGrafter"/>
</dbReference>
<evidence type="ECO:0000256" key="1">
    <source>
        <dbReference type="ARBA" id="ARBA00004123"/>
    </source>
</evidence>
<dbReference type="GO" id="GO:0005680">
    <property type="term" value="C:anaphase-promoting complex"/>
    <property type="evidence" value="ECO:0007669"/>
    <property type="project" value="InterPro"/>
</dbReference>
<dbReference type="InterPro" id="IPR002015">
    <property type="entry name" value="Proteasome/cyclosome_rpt"/>
</dbReference>
<dbReference type="FunFam" id="1.25.10.10:FF:000211">
    <property type="entry name" value="Anaphase-promoting complex subunit 1"/>
    <property type="match status" value="1"/>
</dbReference>
<proteinExistence type="inferred from homology"/>
<protein>
    <recommendedName>
        <fullName evidence="4">Anaphase-promoting complex subunit 1</fullName>
    </recommendedName>
</protein>
<dbReference type="Pfam" id="PF12859">
    <property type="entry name" value="ANAPC1"/>
    <property type="match status" value="2"/>
</dbReference>
<evidence type="ECO:0000256" key="8">
    <source>
        <dbReference type="ARBA" id="ARBA00022786"/>
    </source>
</evidence>
<evidence type="ECO:0000313" key="16">
    <source>
        <dbReference type="Proteomes" id="UP000594261"/>
    </source>
</evidence>
<keyword evidence="9" id="KW-0539">Nucleus</keyword>
<feature type="domain" description="Anaphase-promoting complex subunit 1 N-terminal" evidence="11">
    <location>
        <begin position="33"/>
        <end position="272"/>
    </location>
</feature>
<evidence type="ECO:0000256" key="5">
    <source>
        <dbReference type="ARBA" id="ARBA00022618"/>
    </source>
</evidence>
<dbReference type="FunCoup" id="A0A7N2MFL5">
    <property type="interactions" value="2424"/>
</dbReference>
<feature type="domain" description="Anaphase-promoting complex subunit 1 C-terminal" evidence="12">
    <location>
        <begin position="1748"/>
        <end position="1887"/>
    </location>
</feature>
<sequence length="1933" mass="214584">MSVGVRRLTVLGEFKPFGLIAEALDGKPADNVTDKYDYFLFDPEVARERDESGEQHASGSAFSDRSDHELFIRGSRIIWTIGSRVFKRFTLPSPIIKVCWCRLGNMAEALLCVLQIESLTIYNTSGEVVSITLPRTIASIWPLPFGLLLQQAAEVHSPTHIPFSCSSPLLGVRDVHRRRRETSHSPQHNLNFLSGSDYNCKGDTGSISSHLILKDPLEEPQLTFIEERGKLNIMKEFDERTIWTSDQIPLMASYNKGKMQHSVWVAEAVNSNLELANSSSADVVPAGVLQKQFSFRRIWQGKGAQTAASKVFLATDNDAAPVICFLHQEQKKLLSVRLQSVEINNEILFDIKPDMSWSIPAVAAEPVIVTRPRVKVGQLPYADIFVLNPENALLLYSGKQCLCRYMLPSCLSKSQASLNLDFPDTSSVSHDLKIIGLADAVEGRINVIVNNGQMFRCVFRRSPSSLLADDCITAMAEGLSSSFYGHFLGLLWKDGDSAYLSNADSSVNLEWDSFCTIITQMCKSSVGTQDSVNSVPQSSWEFLISSKFHKNYELNLITGTSCEMSLDVLGFLPRSHSDATQSLQKSFYSEVLMECLDSLHAVYESLKLDILRKRDLELLAVLLCNIANFLGEESYLDHYVRDFPSISKKFGMDMTSCSWKIPPSLFRWLENCLQHGSSVANIDDLPYLICKDGSPVVSWARKIVSFYSLLSGAKRIGKKLSTGVYCNIAMGSHCTHEELTVLAMVGENFGLQQLDSLPSGVSLPLRHALDKCRESPPSDWPAAAYVLLGREDLALSCLACSCKSRELETQTNVNLISMSTPYMLHLHPVTIPSAVSDTIGLESTKFEDTDSVDGSMTDGMEHIFNSSTQLRYGRDLRLNEVRRLLCSTRPVAIQTAVNPSASDQDLQQAQLWNLAQRTTALPFGRGAFTLATIYTLLTEAFTVPKLVLAGRLPAQQNATVNLDPNLRNIQEIKSWPEFHNAVAAGLRLAPLQGKMSRTWIIYNKPEEPNAVHAGLLLALGLHGYLRVLNLTDIYQYYQQEHESTTAGIMLGLAASYRGTMQPGISKSLYLHIPSRHPSSFPELELPTLLQSAALMSVGLLYEGSAHPQTMQILLGEIGRRSGGDNVLEREGYAVSAGFSLGLVALGRGGDTLGCIDSMVDRLFHYIGGKEARNERSLFLSLLTEEQNRGTAQMMDGTSVNVDVTAPGATIALALMFLKTESEAIMSKLSIPNTRFDLQYVRPDFIMLRVIARNLIMWSRIHPSKDWIQSQIPEIIQNGVKGLRDDFGDIDDMDAEAFVQAYVNIVAGACISLGLRFAGTKNGNAQELLYEYAVYFLNEIKPVSATSGNTFPKGLSHYIDRGTLEICLHLIVLSLSVIMAGSGHLQTFRLLRFLRSRNSADGHANYGIQMAVSLAIGFLFLGGGMRTFSTSNSSVAALLITLYPRLPTGPNDNRCHLQAFRHLYVLATEARWIQTVDVDTGLPVYAPLEVTTRETELYAETSFCEVTPCLLPERAVLKTIRVCGPRYWSQVIDLCPEDRPWWTFRDKNNPFNSGVLYIKRKVGACSYVDDPVGCQSLLSRAMHKVFGLTSSTTFDPSISSGSGPGSITVDQLVSTFSSDPSLIAFAQLCCDPSWNSRQWFRIQINFLWGMLDGWFKYPLVAWDKVCSPIEVGGLGIGRIVHFNQALLGKWLWRFGDEVSHLWIWRQWAEDTPLRLLYPDLCACLADKEAFISDQLGIGFGIAISKAVLSDVDFQEFCLQVLFECVSKDRPALLQVYLSLYTTIASMADQVMSGTVVLSDSIFISSLKLALTYTEALLSGRLTTSRGGIVQSKFIGSLRKRVDELLNFSPGLKDDFCNYLNSGKWPIMESEREKSAILLSWYLQWFGVPAPFVIKTAAERIKPKLMSSSLTPFLRLLFPSTHINAIGEIDKFLSC</sequence>
<dbReference type="GO" id="GO:0051301">
    <property type="term" value="P:cell division"/>
    <property type="evidence" value="ECO:0007669"/>
    <property type="project" value="UniProtKB-KW"/>
</dbReference>
<evidence type="ECO:0000259" key="11">
    <source>
        <dbReference type="Pfam" id="PF12859"/>
    </source>
</evidence>
<evidence type="ECO:0000259" key="14">
    <source>
        <dbReference type="Pfam" id="PF21282"/>
    </source>
</evidence>
<evidence type="ECO:0000259" key="13">
    <source>
        <dbReference type="Pfam" id="PF20518"/>
    </source>
</evidence>
<comment type="pathway">
    <text evidence="2">Protein modification; protein ubiquitination.</text>
</comment>
<evidence type="ECO:0000256" key="6">
    <source>
        <dbReference type="ARBA" id="ARBA00022737"/>
    </source>
</evidence>
<evidence type="ECO:0000259" key="12">
    <source>
        <dbReference type="Pfam" id="PF18122"/>
    </source>
</evidence>
<dbReference type="EnsemblPlants" id="QL08p063313:mrna">
    <property type="protein sequence ID" value="QL08p063313:mrna"/>
    <property type="gene ID" value="QL08p063313"/>
</dbReference>
<evidence type="ECO:0000256" key="2">
    <source>
        <dbReference type="ARBA" id="ARBA00004906"/>
    </source>
</evidence>
<dbReference type="Proteomes" id="UP000594261">
    <property type="component" value="Chromosome 8"/>
</dbReference>
<comment type="similarity">
    <text evidence="3">Belongs to the APC1 family.</text>
</comment>
<dbReference type="InterPro" id="IPR041221">
    <property type="entry name" value="APC1_C"/>
</dbReference>
<keyword evidence="5" id="KW-0132">Cell division</keyword>
<reference evidence="15" key="2">
    <citation type="submission" date="2021-01" db="UniProtKB">
        <authorList>
            <consortium name="EnsemblPlants"/>
        </authorList>
    </citation>
    <scope>IDENTIFICATION</scope>
</reference>
<keyword evidence="6" id="KW-0677">Repeat</keyword>
<dbReference type="Pfam" id="PF21282">
    <property type="entry name" value="APC1_3rd"/>
    <property type="match status" value="1"/>
</dbReference>
<evidence type="ECO:0000256" key="9">
    <source>
        <dbReference type="ARBA" id="ARBA00023242"/>
    </source>
</evidence>
<dbReference type="InterPro" id="IPR046794">
    <property type="entry name" value="Apc1_MidN"/>
</dbReference>
<accession>A0A7N2MFL5</accession>
<organism evidence="15 16">
    <name type="scientific">Quercus lobata</name>
    <name type="common">Valley oak</name>
    <dbReference type="NCBI Taxonomy" id="97700"/>
    <lineage>
        <taxon>Eukaryota</taxon>
        <taxon>Viridiplantae</taxon>
        <taxon>Streptophyta</taxon>
        <taxon>Embryophyta</taxon>
        <taxon>Tracheophyta</taxon>
        <taxon>Spermatophyta</taxon>
        <taxon>Magnoliopsida</taxon>
        <taxon>eudicotyledons</taxon>
        <taxon>Gunneridae</taxon>
        <taxon>Pentapetalae</taxon>
        <taxon>rosids</taxon>
        <taxon>fabids</taxon>
        <taxon>Fagales</taxon>
        <taxon>Fagaceae</taxon>
        <taxon>Quercus</taxon>
    </lineage>
</organism>
<dbReference type="InParanoid" id="A0A7N2MFL5"/>
<evidence type="ECO:0000256" key="10">
    <source>
        <dbReference type="ARBA" id="ARBA00023306"/>
    </source>
</evidence>
<dbReference type="PANTHER" id="PTHR12827">
    <property type="entry name" value="MEIOTIC CHECKPOINT REGULATOR TSG24 FAMILY MEMBER"/>
    <property type="match status" value="1"/>
</dbReference>
<feature type="domain" description="Anaphase-promoting complex subunit 1 beta-sandwich" evidence="14">
    <location>
        <begin position="1470"/>
        <end position="1533"/>
    </location>
</feature>
<dbReference type="Gramene" id="QL08p063313:mrna">
    <property type="protein sequence ID" value="QL08p063313:mrna"/>
    <property type="gene ID" value="QL08p063313"/>
</dbReference>
<evidence type="ECO:0000256" key="3">
    <source>
        <dbReference type="ARBA" id="ARBA00010547"/>
    </source>
</evidence>
<dbReference type="Pfam" id="PF18122">
    <property type="entry name" value="APC1_C"/>
    <property type="match status" value="1"/>
</dbReference>
<dbReference type="EMBL" id="LRBV02000008">
    <property type="status" value="NOT_ANNOTATED_CDS"/>
    <property type="molecule type" value="Genomic_DNA"/>
</dbReference>
<evidence type="ECO:0000256" key="4">
    <source>
        <dbReference type="ARBA" id="ARBA00016070"/>
    </source>
</evidence>
<evidence type="ECO:0000256" key="7">
    <source>
        <dbReference type="ARBA" id="ARBA00022776"/>
    </source>
</evidence>